<dbReference type="InterPro" id="IPR004383">
    <property type="entry name" value="rRNA_lsu_MTrfase_RlmN/Cfr"/>
</dbReference>
<dbReference type="SFLD" id="SFLDG01062">
    <property type="entry name" value="methyltransferase_(Class_A)"/>
    <property type="match status" value="1"/>
</dbReference>
<reference evidence="13" key="1">
    <citation type="journal article" date="2012" name="Science">
        <title>Fermentation, hydrogen, and sulfur metabolism in multiple uncultivated bacterial phyla.</title>
        <authorList>
            <person name="Wrighton K.C."/>
            <person name="Thomas B.C."/>
            <person name="Sharon I."/>
            <person name="Miller C.S."/>
            <person name="Castelle C.J."/>
            <person name="VerBerkmoes N.C."/>
            <person name="Wilkins M.J."/>
            <person name="Hettich R.L."/>
            <person name="Lipton M.S."/>
            <person name="Williams K.H."/>
            <person name="Long P.E."/>
            <person name="Banfield J.F."/>
        </authorList>
    </citation>
    <scope>NUCLEOTIDE SEQUENCE [LARGE SCALE GENOMIC DNA]</scope>
</reference>
<dbReference type="SUPFAM" id="SSF102114">
    <property type="entry name" value="Radical SAM enzymes"/>
    <property type="match status" value="1"/>
</dbReference>
<dbReference type="CDD" id="cd01335">
    <property type="entry name" value="Radical_SAM"/>
    <property type="match status" value="1"/>
</dbReference>
<dbReference type="GO" id="GO:0051539">
    <property type="term" value="F:4 iron, 4 sulfur cluster binding"/>
    <property type="evidence" value="ECO:0007669"/>
    <property type="project" value="UniProtKB-KW"/>
</dbReference>
<evidence type="ECO:0000256" key="6">
    <source>
        <dbReference type="ARBA" id="ARBA00022603"/>
    </source>
</evidence>
<evidence type="ECO:0000256" key="1">
    <source>
        <dbReference type="ARBA" id="ARBA00001966"/>
    </source>
</evidence>
<dbReference type="GO" id="GO:0070475">
    <property type="term" value="P:rRNA base methylation"/>
    <property type="evidence" value="ECO:0007669"/>
    <property type="project" value="InterPro"/>
</dbReference>
<sequence>GKFLEAVIMRHLSGRNTLCVSCQVGCPMACSFCATGKLGFTRNLDFTEIVEQMMIAVHHLAKEDKRLRNVVYMGMGEPFLNYENVRHSIEIACSQKKLDLSSRRITVSTCGIIPGIQKIAEDFPQVSLAISLHAPTDEARRVIMPVEQTYPLANLMEALDAYVVKTNKRIFYEYIMINGLTDRPEYAKALADLLHGRLAHVNFIPYNPGEGSSDSKMLPTSKVMIKKFQDALELAGVPSTIRHTMGDDIDAACGQLALKEQEGK</sequence>
<feature type="domain" description="Radical SAM core" evidence="12">
    <location>
        <begin position="12"/>
        <end position="244"/>
    </location>
</feature>
<protein>
    <recommendedName>
        <fullName evidence="12">Radical SAM core domain-containing protein</fullName>
    </recommendedName>
</protein>
<evidence type="ECO:0000256" key="11">
    <source>
        <dbReference type="ARBA" id="ARBA00023014"/>
    </source>
</evidence>
<evidence type="ECO:0000259" key="12">
    <source>
        <dbReference type="PROSITE" id="PS51918"/>
    </source>
</evidence>
<evidence type="ECO:0000256" key="7">
    <source>
        <dbReference type="ARBA" id="ARBA00022679"/>
    </source>
</evidence>
<dbReference type="PROSITE" id="PS51918">
    <property type="entry name" value="RADICAL_SAM"/>
    <property type="match status" value="1"/>
</dbReference>
<evidence type="ECO:0000256" key="3">
    <source>
        <dbReference type="ARBA" id="ARBA00022485"/>
    </source>
</evidence>
<dbReference type="InterPro" id="IPR040072">
    <property type="entry name" value="Methyltransferase_A"/>
</dbReference>
<dbReference type="EMBL" id="AMFJ01034346">
    <property type="protein sequence ID" value="EKD29588.1"/>
    <property type="molecule type" value="Genomic_DNA"/>
</dbReference>
<dbReference type="GO" id="GO:0046872">
    <property type="term" value="F:metal ion binding"/>
    <property type="evidence" value="ECO:0007669"/>
    <property type="project" value="UniProtKB-KW"/>
</dbReference>
<feature type="non-terminal residue" evidence="13">
    <location>
        <position position="1"/>
    </location>
</feature>
<comment type="subcellular location">
    <subcellularLocation>
        <location evidence="2">Cytoplasm</location>
    </subcellularLocation>
</comment>
<dbReference type="AlphaFoldDB" id="K1YB62"/>
<dbReference type="SFLD" id="SFLDF00275">
    <property type="entry name" value="adenosine_C2_methyltransferase"/>
    <property type="match status" value="1"/>
</dbReference>
<evidence type="ECO:0000256" key="10">
    <source>
        <dbReference type="ARBA" id="ARBA00023004"/>
    </source>
</evidence>
<comment type="caution">
    <text evidence="13">The sequence shown here is derived from an EMBL/GenBank/DDBJ whole genome shotgun (WGS) entry which is preliminary data.</text>
</comment>
<dbReference type="Pfam" id="PF04055">
    <property type="entry name" value="Radical_SAM"/>
    <property type="match status" value="1"/>
</dbReference>
<evidence type="ECO:0000256" key="5">
    <source>
        <dbReference type="ARBA" id="ARBA00022552"/>
    </source>
</evidence>
<keyword evidence="5" id="KW-0698">rRNA processing</keyword>
<keyword evidence="3" id="KW-0004">4Fe-4S</keyword>
<evidence type="ECO:0000256" key="2">
    <source>
        <dbReference type="ARBA" id="ARBA00004496"/>
    </source>
</evidence>
<organism evidence="13">
    <name type="scientific">uncultured bacterium</name>
    <name type="common">gcode 4</name>
    <dbReference type="NCBI Taxonomy" id="1234023"/>
    <lineage>
        <taxon>Bacteria</taxon>
        <taxon>environmental samples</taxon>
    </lineage>
</organism>
<dbReference type="GO" id="GO:0008173">
    <property type="term" value="F:RNA methyltransferase activity"/>
    <property type="evidence" value="ECO:0007669"/>
    <property type="project" value="InterPro"/>
</dbReference>
<dbReference type="NCBIfam" id="TIGR00048">
    <property type="entry name" value="rRNA_mod_RlmN"/>
    <property type="match status" value="1"/>
</dbReference>
<dbReference type="InterPro" id="IPR007197">
    <property type="entry name" value="rSAM"/>
</dbReference>
<evidence type="ECO:0000313" key="13">
    <source>
        <dbReference type="EMBL" id="EKD29588.1"/>
    </source>
</evidence>
<dbReference type="InterPro" id="IPR027492">
    <property type="entry name" value="RNA_MTrfase_RlmN"/>
</dbReference>
<keyword evidence="10" id="KW-0408">Iron</keyword>
<dbReference type="InterPro" id="IPR058240">
    <property type="entry name" value="rSAM_sf"/>
</dbReference>
<dbReference type="GO" id="GO:0030488">
    <property type="term" value="P:tRNA methylation"/>
    <property type="evidence" value="ECO:0007669"/>
    <property type="project" value="InterPro"/>
</dbReference>
<evidence type="ECO:0000256" key="8">
    <source>
        <dbReference type="ARBA" id="ARBA00022691"/>
    </source>
</evidence>
<proteinExistence type="predicted"/>
<keyword evidence="7" id="KW-0808">Transferase</keyword>
<evidence type="ECO:0000256" key="9">
    <source>
        <dbReference type="ARBA" id="ARBA00022723"/>
    </source>
</evidence>
<keyword evidence="4" id="KW-0963">Cytoplasm</keyword>
<dbReference type="InterPro" id="IPR013785">
    <property type="entry name" value="Aldolase_TIM"/>
</dbReference>
<comment type="cofactor">
    <cofactor evidence="1">
        <name>[4Fe-4S] cluster</name>
        <dbReference type="ChEBI" id="CHEBI:49883"/>
    </cofactor>
</comment>
<dbReference type="GO" id="GO:0005737">
    <property type="term" value="C:cytoplasm"/>
    <property type="evidence" value="ECO:0007669"/>
    <property type="project" value="UniProtKB-SubCell"/>
</dbReference>
<keyword evidence="6" id="KW-0489">Methyltransferase</keyword>
<dbReference type="SFLD" id="SFLDS00029">
    <property type="entry name" value="Radical_SAM"/>
    <property type="match status" value="1"/>
</dbReference>
<gene>
    <name evidence="13" type="ORF">ACD_78C00346G0001</name>
</gene>
<keyword evidence="8" id="KW-0949">S-adenosyl-L-methionine</keyword>
<evidence type="ECO:0000256" key="4">
    <source>
        <dbReference type="ARBA" id="ARBA00022490"/>
    </source>
</evidence>
<keyword evidence="9" id="KW-0479">Metal-binding</keyword>
<dbReference type="PANTHER" id="PTHR30544">
    <property type="entry name" value="23S RRNA METHYLTRANSFERASE"/>
    <property type="match status" value="1"/>
</dbReference>
<dbReference type="Gene3D" id="3.20.20.70">
    <property type="entry name" value="Aldolase class I"/>
    <property type="match status" value="1"/>
</dbReference>
<keyword evidence="11" id="KW-0411">Iron-sulfur</keyword>
<dbReference type="FunFam" id="3.20.20.70:FF:000014">
    <property type="entry name" value="Probable dual-specificity RNA methyltransferase RlmN"/>
    <property type="match status" value="1"/>
</dbReference>
<dbReference type="PANTHER" id="PTHR30544:SF5">
    <property type="entry name" value="RADICAL SAM CORE DOMAIN-CONTAINING PROTEIN"/>
    <property type="match status" value="1"/>
</dbReference>
<accession>K1YB62</accession>
<name>K1YB62_9BACT</name>